<gene>
    <name evidence="2" type="ORF">RHS04_09348</name>
</gene>
<dbReference type="Proteomes" id="UP000650582">
    <property type="component" value="Unassembled WGS sequence"/>
</dbReference>
<sequence length="736" mass="84305">MGGASVGQVPVRMMFPQLYVSVRREAREGNMVNRDYVKALYDYGIYPAIKKTLPPKNQQFWPVSFDSEVFRALNDRGKVSFAQRQIPEEYSDAFFEALYQMIDEMPELSWATGFFLQIQVQGTKEATAHNVQVPQESFLEAEGYRASAEDERLFRLERTRQIARALRPIDMRKLKAHNWVIDIATTVSLDEAPFSLLIRKETHPRLISLLMGISTASASELIEGGARKGYYFDEFFHTGLFGGMRLTMPADVWSPWKAHYAQAYTTDKTLTAHKDKGKYAKELDPAWVFRNMRGADEKFLKPLAKLSREAVSERRPIHIRLETRVRLPFAWDVHRRYDPSILSLLTSKVGNSSVWGWRHMRVQSIRAVFTEYQRTIDSVPRTLLPTHASLIIGLTWMTNALINRPKEGSEWNVLRDTLCVHEQIDDVIVATRPLNAFFLHSVILDPCPRISTHRYLSIKSLKTLLALPRGSADSELVSLVAGNRGRKDNSEAVEADKSFTRVLVNKAARMITHIPDDAPKVFTEEEVAQIPGATTEHQYESEKEDPQQQHETLSNQRSLDSIFQRMGAEIVRKVPSTKEGRSWRKISDEEASRLQWDVLCDASQVGEVMVGWKQVVDKDRWDRVVDKLFPDVERYREKTMGGAHYLQNLAQCSWFQDYKDILEDRFLSIEEKNAITATARKKLREEAEWLPLGKADKMWGDGLKREPLHGVGIGPLVPSIVINPSPRNRARRAAHT</sequence>
<evidence type="ECO:0000256" key="1">
    <source>
        <dbReference type="SAM" id="MobiDB-lite"/>
    </source>
</evidence>
<name>A0A8H7H038_9AGAM</name>
<protein>
    <submittedName>
        <fullName evidence="2">Uncharacterized protein</fullName>
    </submittedName>
</protein>
<evidence type="ECO:0000313" key="2">
    <source>
        <dbReference type="EMBL" id="KAF8667195.1"/>
    </source>
</evidence>
<feature type="compositionally biased region" description="Basic and acidic residues" evidence="1">
    <location>
        <begin position="537"/>
        <end position="548"/>
    </location>
</feature>
<comment type="caution">
    <text evidence="2">The sequence shown here is derived from an EMBL/GenBank/DDBJ whole genome shotgun (WGS) entry which is preliminary data.</text>
</comment>
<dbReference type="EMBL" id="JACYCC010000380">
    <property type="protein sequence ID" value="KAF8667195.1"/>
    <property type="molecule type" value="Genomic_DNA"/>
</dbReference>
<proteinExistence type="predicted"/>
<feature type="region of interest" description="Disordered" evidence="1">
    <location>
        <begin position="534"/>
        <end position="556"/>
    </location>
</feature>
<accession>A0A8H7H038</accession>
<dbReference type="AlphaFoldDB" id="A0A8H7H038"/>
<reference evidence="2" key="1">
    <citation type="submission" date="2020-09" db="EMBL/GenBank/DDBJ databases">
        <title>Comparative genome analyses of four rice-infecting Rhizoctonia solani isolates reveal extensive enrichment of homogalacturonan modification genes.</title>
        <authorList>
            <person name="Lee D.-Y."/>
            <person name="Jeon J."/>
            <person name="Kim K.-T."/>
            <person name="Cheong K."/>
            <person name="Song H."/>
            <person name="Choi G."/>
            <person name="Ko J."/>
            <person name="Opiyo S.O."/>
            <person name="Zuo S."/>
            <person name="Madhav S."/>
            <person name="Lee Y.-H."/>
            <person name="Wang G.-L."/>
        </authorList>
    </citation>
    <scope>NUCLEOTIDE SEQUENCE</scope>
    <source>
        <strain evidence="2">AG1-IA YN-7</strain>
    </source>
</reference>
<evidence type="ECO:0000313" key="3">
    <source>
        <dbReference type="Proteomes" id="UP000650582"/>
    </source>
</evidence>
<organism evidence="2 3">
    <name type="scientific">Rhizoctonia solani</name>
    <dbReference type="NCBI Taxonomy" id="456999"/>
    <lineage>
        <taxon>Eukaryota</taxon>
        <taxon>Fungi</taxon>
        <taxon>Dikarya</taxon>
        <taxon>Basidiomycota</taxon>
        <taxon>Agaricomycotina</taxon>
        <taxon>Agaricomycetes</taxon>
        <taxon>Cantharellales</taxon>
        <taxon>Ceratobasidiaceae</taxon>
        <taxon>Rhizoctonia</taxon>
    </lineage>
</organism>